<name>A0A9D4ZG14_ADICA</name>
<reference evidence="1" key="1">
    <citation type="submission" date="2021-01" db="EMBL/GenBank/DDBJ databases">
        <title>Adiantum capillus-veneris genome.</title>
        <authorList>
            <person name="Fang Y."/>
            <person name="Liao Q."/>
        </authorList>
    </citation>
    <scope>NUCLEOTIDE SEQUENCE</scope>
    <source>
        <strain evidence="1">H3</strain>
        <tissue evidence="1">Leaf</tissue>
    </source>
</reference>
<protein>
    <submittedName>
        <fullName evidence="1">Uncharacterized protein</fullName>
    </submittedName>
</protein>
<dbReference type="AlphaFoldDB" id="A0A9D4ZG14"/>
<sequence length="208" mass="23888">MADVVYQALPFGGKSSKGQNAVGCARQMKAQLPWRTRFAKPVHLVNQAYDQMHLEEKQADDQGTEMHSSVLPALIRQWRSWQTRITSAMIFEENELEDHEKNIAGTLHRFLLAIDSLFHTVSEIPCLDCLLSHEVRFEMILGMNGEVLWLGKDEKLDSYHNSLFRTICVLAGEACPRWRISQEAIRAHISDNRGICLLHRGMEIRRFS</sequence>
<evidence type="ECO:0000313" key="2">
    <source>
        <dbReference type="Proteomes" id="UP000886520"/>
    </source>
</evidence>
<dbReference type="EMBL" id="JABFUD020000010">
    <property type="protein sequence ID" value="KAI5074153.1"/>
    <property type="molecule type" value="Genomic_DNA"/>
</dbReference>
<keyword evidence="2" id="KW-1185">Reference proteome</keyword>
<proteinExistence type="predicted"/>
<accession>A0A9D4ZG14</accession>
<comment type="caution">
    <text evidence="1">The sequence shown here is derived from an EMBL/GenBank/DDBJ whole genome shotgun (WGS) entry which is preliminary data.</text>
</comment>
<evidence type="ECO:0000313" key="1">
    <source>
        <dbReference type="EMBL" id="KAI5074153.1"/>
    </source>
</evidence>
<dbReference type="Proteomes" id="UP000886520">
    <property type="component" value="Chromosome 10"/>
</dbReference>
<gene>
    <name evidence="1" type="ORF">GOP47_0010114</name>
</gene>
<organism evidence="1 2">
    <name type="scientific">Adiantum capillus-veneris</name>
    <name type="common">Maidenhair fern</name>
    <dbReference type="NCBI Taxonomy" id="13818"/>
    <lineage>
        <taxon>Eukaryota</taxon>
        <taxon>Viridiplantae</taxon>
        <taxon>Streptophyta</taxon>
        <taxon>Embryophyta</taxon>
        <taxon>Tracheophyta</taxon>
        <taxon>Polypodiopsida</taxon>
        <taxon>Polypodiidae</taxon>
        <taxon>Polypodiales</taxon>
        <taxon>Pteridineae</taxon>
        <taxon>Pteridaceae</taxon>
        <taxon>Vittarioideae</taxon>
        <taxon>Adiantum</taxon>
    </lineage>
</organism>